<keyword evidence="2" id="KW-1185">Reference proteome</keyword>
<protein>
    <submittedName>
        <fullName evidence="1">Uncharacterized protein</fullName>
    </submittedName>
</protein>
<gene>
    <name evidence="1" type="ordered locus">Mhun_0803</name>
</gene>
<organism evidence="1 2">
    <name type="scientific">Methanospirillum hungatei JF-1 (strain ATCC 27890 / DSM 864 / NBRC 100397 / JF-1)</name>
    <dbReference type="NCBI Taxonomy" id="323259"/>
    <lineage>
        <taxon>Archaea</taxon>
        <taxon>Methanobacteriati</taxon>
        <taxon>Methanobacteriota</taxon>
        <taxon>Stenosarchaea group</taxon>
        <taxon>Methanomicrobia</taxon>
        <taxon>Methanomicrobiales</taxon>
        <taxon>Methanospirillaceae</taxon>
        <taxon>Methanospirillum</taxon>
    </lineage>
</organism>
<accession>Q2FPG0</accession>
<evidence type="ECO:0000313" key="1">
    <source>
        <dbReference type="EMBL" id="ABD40555.1"/>
    </source>
</evidence>
<dbReference type="InParanoid" id="Q2FPG0"/>
<dbReference type="RefSeq" id="WP_011447834.1">
    <property type="nucleotide sequence ID" value="NC_007796.1"/>
</dbReference>
<dbReference type="EnsemblBacteria" id="ABD40555">
    <property type="protein sequence ID" value="ABD40555"/>
    <property type="gene ID" value="Mhun_0803"/>
</dbReference>
<dbReference type="AlphaFoldDB" id="Q2FPG0"/>
<proteinExistence type="predicted"/>
<reference evidence="2" key="1">
    <citation type="journal article" date="2016" name="Stand. Genomic Sci.">
        <title>Complete genome sequence of Methanospirillum hungatei type strain JF1.</title>
        <authorList>
            <person name="Gunsalus R.P."/>
            <person name="Cook L.E."/>
            <person name="Crable B."/>
            <person name="Rohlin L."/>
            <person name="McDonald E."/>
            <person name="Mouttaki H."/>
            <person name="Sieber J.R."/>
            <person name="Poweleit N."/>
            <person name="Zhou H."/>
            <person name="Lapidus A.L."/>
            <person name="Daligault H.E."/>
            <person name="Land M."/>
            <person name="Gilna P."/>
            <person name="Ivanova N."/>
            <person name="Kyrpides N."/>
            <person name="Culley D.E."/>
            <person name="McInerney M.J."/>
        </authorList>
    </citation>
    <scope>NUCLEOTIDE SEQUENCE [LARGE SCALE GENOMIC DNA]</scope>
    <source>
        <strain evidence="2">ATCC 27890 / DSM 864 / NBRC 100397 / JF-1</strain>
    </source>
</reference>
<dbReference type="Proteomes" id="UP000001941">
    <property type="component" value="Chromosome"/>
</dbReference>
<dbReference type="HOGENOM" id="CLU_2204123_0_0_2"/>
<dbReference type="STRING" id="323259.Mhun_0803"/>
<dbReference type="KEGG" id="mhu:Mhun_0803"/>
<sequence length="107" mass="12578">MVVTPPEKRQIRPCSVCAFFVFTTDTGLGRCNLGKDEKQGYDNRRWELDELPDLLRWPCMYNLTPEEIEVSMDSWVKSLVHESLRFRTSVQTRRSISSGRRRGNRKI</sequence>
<name>Q2FPG0_METHJ</name>
<evidence type="ECO:0000313" key="2">
    <source>
        <dbReference type="Proteomes" id="UP000001941"/>
    </source>
</evidence>
<dbReference type="GeneID" id="3924345"/>
<dbReference type="EMBL" id="CP000254">
    <property type="protein sequence ID" value="ABD40555.1"/>
    <property type="molecule type" value="Genomic_DNA"/>
</dbReference>
<dbReference type="OrthoDB" id="116015at2157"/>